<organism evidence="3 4">
    <name type="scientific">Coprococcus hominis</name>
    <name type="common">ex Arizal et al. 2022</name>
    <dbReference type="NCBI Taxonomy" id="2881262"/>
    <lineage>
        <taxon>Bacteria</taxon>
        <taxon>Bacillati</taxon>
        <taxon>Bacillota</taxon>
        <taxon>Clostridia</taxon>
        <taxon>Lachnospirales</taxon>
        <taxon>Lachnospiraceae</taxon>
        <taxon>Coprococcus</taxon>
    </lineage>
</organism>
<evidence type="ECO:0000256" key="2">
    <source>
        <dbReference type="SAM" id="Phobius"/>
    </source>
</evidence>
<name>A0ABS8FNJ5_9FIRM</name>
<evidence type="ECO:0000313" key="3">
    <source>
        <dbReference type="EMBL" id="MCC2218781.1"/>
    </source>
</evidence>
<keyword evidence="2" id="KW-0812">Transmembrane</keyword>
<feature type="transmembrane region" description="Helical" evidence="2">
    <location>
        <begin position="80"/>
        <end position="100"/>
    </location>
</feature>
<dbReference type="EMBL" id="JAJEQT010000004">
    <property type="protein sequence ID" value="MCC2218781.1"/>
    <property type="molecule type" value="Genomic_DNA"/>
</dbReference>
<feature type="compositionally biased region" description="Acidic residues" evidence="1">
    <location>
        <begin position="255"/>
        <end position="266"/>
    </location>
</feature>
<sequence length="266" mass="30435">MADNGESGMNYDNIFIRMLSRVGDAMLLSILFVLSCVPIITIGTAFTSLYYTAMKGISGDDGYIWKFYTRSFKQNFKQATGMWMLFLVAFFILSVDIWFWMTQWKATGNALAKPFLFVSVVLLTLTVMTFIYTFALQAKFDNSWKVQLRNAFLLSIKNFPMTLLMLLTYLVIAWCFYYDIVISIIVYVLIGFGAVGYLWAYIMLRCFKPYLPEEDLHAHDESVLLHEVDKDLDEESGDTDNDAEQTVDDAPANDTETDADDESAEE</sequence>
<dbReference type="Pfam" id="PF04854">
    <property type="entry name" value="DUF624"/>
    <property type="match status" value="1"/>
</dbReference>
<feature type="transmembrane region" description="Helical" evidence="2">
    <location>
        <begin position="180"/>
        <end position="202"/>
    </location>
</feature>
<proteinExistence type="predicted"/>
<gene>
    <name evidence="3" type="ORF">LKD28_07020</name>
</gene>
<feature type="transmembrane region" description="Helical" evidence="2">
    <location>
        <begin position="156"/>
        <end position="174"/>
    </location>
</feature>
<protein>
    <submittedName>
        <fullName evidence="3">YesL family protein</fullName>
    </submittedName>
</protein>
<evidence type="ECO:0000256" key="1">
    <source>
        <dbReference type="SAM" id="MobiDB-lite"/>
    </source>
</evidence>
<evidence type="ECO:0000313" key="4">
    <source>
        <dbReference type="Proteomes" id="UP001198495"/>
    </source>
</evidence>
<dbReference type="InterPro" id="IPR006938">
    <property type="entry name" value="DUF624"/>
</dbReference>
<feature type="compositionally biased region" description="Acidic residues" evidence="1">
    <location>
        <begin position="232"/>
        <end position="247"/>
    </location>
</feature>
<reference evidence="3 4" key="1">
    <citation type="submission" date="2021-10" db="EMBL/GenBank/DDBJ databases">
        <title>Anaerobic single-cell dispensing facilitates the cultivation of human gut bacteria.</title>
        <authorList>
            <person name="Afrizal A."/>
        </authorList>
    </citation>
    <scope>NUCLEOTIDE SEQUENCE [LARGE SCALE GENOMIC DNA]</scope>
    <source>
        <strain evidence="3 4">CLA-AA-H212</strain>
    </source>
</reference>
<dbReference type="Proteomes" id="UP001198495">
    <property type="component" value="Unassembled WGS sequence"/>
</dbReference>
<keyword evidence="2" id="KW-1133">Transmembrane helix</keyword>
<feature type="transmembrane region" description="Helical" evidence="2">
    <location>
        <begin position="115"/>
        <end position="135"/>
    </location>
</feature>
<keyword evidence="4" id="KW-1185">Reference proteome</keyword>
<keyword evidence="2" id="KW-0472">Membrane</keyword>
<dbReference type="RefSeq" id="WP_227573188.1">
    <property type="nucleotide sequence ID" value="NZ_JAJEQT010000004.1"/>
</dbReference>
<feature type="region of interest" description="Disordered" evidence="1">
    <location>
        <begin position="232"/>
        <end position="266"/>
    </location>
</feature>
<accession>A0ABS8FNJ5</accession>
<feature type="transmembrane region" description="Helical" evidence="2">
    <location>
        <begin position="25"/>
        <end position="51"/>
    </location>
</feature>
<comment type="caution">
    <text evidence="3">The sequence shown here is derived from an EMBL/GenBank/DDBJ whole genome shotgun (WGS) entry which is preliminary data.</text>
</comment>